<dbReference type="PROSITE" id="PS51482">
    <property type="entry name" value="DEGV"/>
    <property type="match status" value="1"/>
</dbReference>
<protein>
    <submittedName>
        <fullName evidence="3">DegV family protein</fullName>
    </submittedName>
</protein>
<comment type="function">
    <text evidence="1">May bind long-chain fatty acids, such as palmitate, and may play a role in lipid transport or fatty acid metabolism.</text>
</comment>
<gene>
    <name evidence="3" type="ORF">CAAU_2318</name>
</gene>
<dbReference type="InterPro" id="IPR003797">
    <property type="entry name" value="DegV"/>
</dbReference>
<name>I7J6D3_9CLOT</name>
<dbReference type="Proteomes" id="UP000007652">
    <property type="component" value="Unassembled WGS sequence"/>
</dbReference>
<dbReference type="InterPro" id="IPR050270">
    <property type="entry name" value="DegV_domain_contain"/>
</dbReference>
<accession>I7J6D3</accession>
<dbReference type="PANTHER" id="PTHR33434">
    <property type="entry name" value="DEGV DOMAIN-CONTAINING PROTEIN DR_1986-RELATED"/>
    <property type="match status" value="1"/>
</dbReference>
<dbReference type="AlphaFoldDB" id="I7J6D3"/>
<proteinExistence type="predicted"/>
<evidence type="ECO:0000313" key="3">
    <source>
        <dbReference type="EMBL" id="CCJ34402.1"/>
    </source>
</evidence>
<keyword evidence="2" id="KW-0446">Lipid-binding</keyword>
<evidence type="ECO:0000313" key="4">
    <source>
        <dbReference type="Proteomes" id="UP000007652"/>
    </source>
</evidence>
<comment type="caution">
    <text evidence="3">The sequence shown here is derived from an EMBL/GenBank/DDBJ whole genome shotgun (WGS) entry which is preliminary data.</text>
</comment>
<dbReference type="OrthoDB" id="9781230at2"/>
<dbReference type="PANTHER" id="PTHR33434:SF3">
    <property type="entry name" value="DEGV DOMAIN-CONTAINING PROTEIN YITS"/>
    <property type="match status" value="1"/>
</dbReference>
<dbReference type="RefSeq" id="WP_008909656.1">
    <property type="nucleotide sequence ID" value="NZ_CAKP01000122.1"/>
</dbReference>
<dbReference type="Gene3D" id="3.40.50.10170">
    <property type="match status" value="1"/>
</dbReference>
<dbReference type="NCBIfam" id="TIGR00762">
    <property type="entry name" value="DegV"/>
    <property type="match status" value="1"/>
</dbReference>
<organism evidence="3 4">
    <name type="scientific">Caloramator australicus RC3</name>
    <dbReference type="NCBI Taxonomy" id="857293"/>
    <lineage>
        <taxon>Bacteria</taxon>
        <taxon>Bacillati</taxon>
        <taxon>Bacillota</taxon>
        <taxon>Clostridia</taxon>
        <taxon>Eubacteriales</taxon>
        <taxon>Clostridiaceae</taxon>
        <taxon>Caloramator</taxon>
    </lineage>
</organism>
<dbReference type="Pfam" id="PF02645">
    <property type="entry name" value="DegV"/>
    <property type="match status" value="1"/>
</dbReference>
<dbReference type="Gene3D" id="3.30.1180.10">
    <property type="match status" value="1"/>
</dbReference>
<evidence type="ECO:0000256" key="2">
    <source>
        <dbReference type="ARBA" id="ARBA00023121"/>
    </source>
</evidence>
<dbReference type="eggNOG" id="COG1307">
    <property type="taxonomic scope" value="Bacteria"/>
</dbReference>
<keyword evidence="4" id="KW-1185">Reference proteome</keyword>
<dbReference type="InterPro" id="IPR043168">
    <property type="entry name" value="DegV_C"/>
</dbReference>
<sequence length="282" mass="31493">MEKVALVTDSSCDLPQRIIDEYGINVIPLRIIYKNNEYRDGMDIKPIEIYQNLDIEVPKTSMPSPYDVVSKLNELKQKGFTHCIALTISSGLSGTYDMFKLVKEEISDIYISVVDSKILSLGLGLLVYETAKMIKNGYHYDEILDKIEVLKNRVKGFFTVDTLEYLKKGGRISGFAAKIGSLLNLKPIISVDEHGKYYMFSKVRGKNQAVAKMIDELLLYSKNYKSIIVGIPHANVENEANELANKIKNISSVKEIIVNEVSPALGVHSGPGLIGLTFLPIE</sequence>
<dbReference type="SUPFAM" id="SSF82549">
    <property type="entry name" value="DAK1/DegV-like"/>
    <property type="match status" value="1"/>
</dbReference>
<evidence type="ECO:0000256" key="1">
    <source>
        <dbReference type="ARBA" id="ARBA00003238"/>
    </source>
</evidence>
<dbReference type="STRING" id="857293.CAAU_2318"/>
<reference evidence="3 4" key="1">
    <citation type="journal article" date="2011" name="J. Bacteriol.">
        <title>Draft genome sequence of Caloramator australicus strain RC3T, a thermoanaerobe from the Great Artesian Basin of Australia.</title>
        <authorList>
            <person name="Ogg C.D."/>
            <person name="Patel B.K.C."/>
        </authorList>
    </citation>
    <scope>NUCLEOTIDE SEQUENCE [LARGE SCALE GENOMIC DNA]</scope>
    <source>
        <strain evidence="3 4">RC3</strain>
    </source>
</reference>
<dbReference type="EMBL" id="CAKP01000122">
    <property type="protein sequence ID" value="CCJ34402.1"/>
    <property type="molecule type" value="Genomic_DNA"/>
</dbReference>
<dbReference type="GO" id="GO:0008289">
    <property type="term" value="F:lipid binding"/>
    <property type="evidence" value="ECO:0007669"/>
    <property type="project" value="UniProtKB-KW"/>
</dbReference>